<feature type="region of interest" description="Disordered" evidence="1">
    <location>
        <begin position="1"/>
        <end position="104"/>
    </location>
</feature>
<feature type="compositionally biased region" description="Basic and acidic residues" evidence="1">
    <location>
        <begin position="174"/>
        <end position="187"/>
    </location>
</feature>
<dbReference type="Proteomes" id="UP000818029">
    <property type="component" value="Chromosome A08"/>
</dbReference>
<sequence length="287" mass="31373">MQSQSFKSNGNKDAKIMNIDRINGMGLRRSPRLCSAPPETKGCSSKTIFKSSENGSYSETRPSGTDKEAVLSKRNDPNFSDEKQRRKSPRFVAGTEHCGGNGSLRKFQDLNSRLSIEPQLRRSLKISQATKNGCPDVSITRLDMDERGSSGEKRLGLSASSVHATENGDSNASFREHRREMSDEKQLKTPSSLSTLLAEGDGAEINSSSNRLSNSCDEQPSKKFKISSAESDMGTSDETFSKKAKGSSLSGKKKRCQRSVEERWLASARIGGAAAEEKANFLFAENV</sequence>
<protein>
    <submittedName>
        <fullName evidence="3">Uncharacterized protein</fullName>
    </submittedName>
</protein>
<evidence type="ECO:0000256" key="1">
    <source>
        <dbReference type="SAM" id="MobiDB-lite"/>
    </source>
</evidence>
<accession>A0ABM2YN54</accession>
<reference evidence="2" key="1">
    <citation type="journal article" date="2020" name="Nat. Genet.">
        <title>Genomic diversifications of five Gossypium allopolyploid species and their impact on cotton improvement.</title>
        <authorList>
            <person name="Chen Z.J."/>
            <person name="Sreedasyam A."/>
            <person name="Ando A."/>
            <person name="Song Q."/>
            <person name="De Santiago L.M."/>
            <person name="Hulse-Kemp A.M."/>
            <person name="Ding M."/>
            <person name="Ye W."/>
            <person name="Kirkbride R.C."/>
            <person name="Jenkins J."/>
            <person name="Plott C."/>
            <person name="Lovell J."/>
            <person name="Lin Y.M."/>
            <person name="Vaughn R."/>
            <person name="Liu B."/>
            <person name="Simpson S."/>
            <person name="Scheffler B.E."/>
            <person name="Wen L."/>
            <person name="Saski C.A."/>
            <person name="Grover C.E."/>
            <person name="Hu G."/>
            <person name="Conover J.L."/>
            <person name="Carlson J.W."/>
            <person name="Shu S."/>
            <person name="Boston L.B."/>
            <person name="Williams M."/>
            <person name="Peterson D.G."/>
            <person name="McGee K."/>
            <person name="Jones D.C."/>
            <person name="Wendel J.F."/>
            <person name="Stelly D.M."/>
            <person name="Grimwood J."/>
            <person name="Schmutz J."/>
        </authorList>
    </citation>
    <scope>NUCLEOTIDE SEQUENCE [LARGE SCALE GENOMIC DNA]</scope>
    <source>
        <strain evidence="2">cv. TM-1</strain>
    </source>
</reference>
<feature type="compositionally biased region" description="Polar residues" evidence="1">
    <location>
        <begin position="205"/>
        <end position="218"/>
    </location>
</feature>
<feature type="compositionally biased region" description="Polar residues" evidence="1">
    <location>
        <begin position="158"/>
        <end position="173"/>
    </location>
</feature>
<keyword evidence="2" id="KW-1185">Reference proteome</keyword>
<feature type="compositionally biased region" description="Polar residues" evidence="1">
    <location>
        <begin position="42"/>
        <end position="63"/>
    </location>
</feature>
<name>A0ABM2YN54_GOSHI</name>
<proteinExistence type="predicted"/>
<feature type="compositionally biased region" description="Basic and acidic residues" evidence="1">
    <location>
        <begin position="142"/>
        <end position="155"/>
    </location>
</feature>
<gene>
    <name evidence="3" type="primary">LOC121205071</name>
</gene>
<evidence type="ECO:0000313" key="3">
    <source>
        <dbReference type="RefSeq" id="XP_040931931.1"/>
    </source>
</evidence>
<dbReference type="RefSeq" id="XP_040931931.1">
    <property type="nucleotide sequence ID" value="XM_041075997.1"/>
</dbReference>
<feature type="region of interest" description="Disordered" evidence="1">
    <location>
        <begin position="203"/>
        <end position="254"/>
    </location>
</feature>
<reference evidence="3" key="2">
    <citation type="submission" date="2025-08" db="UniProtKB">
        <authorList>
            <consortium name="RefSeq"/>
        </authorList>
    </citation>
    <scope>IDENTIFICATION</scope>
</reference>
<feature type="compositionally biased region" description="Polar residues" evidence="1">
    <location>
        <begin position="228"/>
        <end position="238"/>
    </location>
</feature>
<feature type="compositionally biased region" description="Basic and acidic residues" evidence="1">
    <location>
        <begin position="64"/>
        <end position="84"/>
    </location>
</feature>
<organism evidence="2 3">
    <name type="scientific">Gossypium hirsutum</name>
    <name type="common">Upland cotton</name>
    <name type="synonym">Gossypium mexicanum</name>
    <dbReference type="NCBI Taxonomy" id="3635"/>
    <lineage>
        <taxon>Eukaryota</taxon>
        <taxon>Viridiplantae</taxon>
        <taxon>Streptophyta</taxon>
        <taxon>Embryophyta</taxon>
        <taxon>Tracheophyta</taxon>
        <taxon>Spermatophyta</taxon>
        <taxon>Magnoliopsida</taxon>
        <taxon>eudicotyledons</taxon>
        <taxon>Gunneridae</taxon>
        <taxon>Pentapetalae</taxon>
        <taxon>rosids</taxon>
        <taxon>malvids</taxon>
        <taxon>Malvales</taxon>
        <taxon>Malvaceae</taxon>
        <taxon>Malvoideae</taxon>
        <taxon>Gossypium</taxon>
    </lineage>
</organism>
<dbReference type="GeneID" id="121205071"/>
<feature type="region of interest" description="Disordered" evidence="1">
    <location>
        <begin position="137"/>
        <end position="191"/>
    </location>
</feature>
<evidence type="ECO:0000313" key="2">
    <source>
        <dbReference type="Proteomes" id="UP000818029"/>
    </source>
</evidence>